<feature type="domain" description="Alpha/beta hydrolase fold-3" evidence="5">
    <location>
        <begin position="123"/>
        <end position="332"/>
    </location>
</feature>
<comment type="caution">
    <text evidence="6">The sequence shown here is derived from an EMBL/GenBank/DDBJ whole genome shotgun (WGS) entry which is preliminary data.</text>
</comment>
<comment type="similarity">
    <text evidence="1">Belongs to the 'GDXG' lipolytic enzyme family.</text>
</comment>
<evidence type="ECO:0000313" key="7">
    <source>
        <dbReference type="Proteomes" id="UP000091918"/>
    </source>
</evidence>
<dbReference type="Proteomes" id="UP000091918">
    <property type="component" value="Unassembled WGS sequence"/>
</dbReference>
<dbReference type="AlphaFoldDB" id="A0A1B7NLM5"/>
<gene>
    <name evidence="6" type="ORF">ACJ72_08021</name>
</gene>
<dbReference type="OrthoDB" id="2152029at2759"/>
<dbReference type="PROSITE" id="PS01174">
    <property type="entry name" value="LIPASE_GDXG_SER"/>
    <property type="match status" value="1"/>
</dbReference>
<keyword evidence="7" id="KW-1185">Reference proteome</keyword>
<accession>A0A1B7NLM5</accession>
<evidence type="ECO:0000256" key="2">
    <source>
        <dbReference type="ARBA" id="ARBA00022801"/>
    </source>
</evidence>
<proteinExistence type="inferred from homology"/>
<evidence type="ECO:0000313" key="6">
    <source>
        <dbReference type="EMBL" id="OAX77678.1"/>
    </source>
</evidence>
<dbReference type="SUPFAM" id="SSF53474">
    <property type="entry name" value="alpha/beta-Hydrolases"/>
    <property type="match status" value="1"/>
</dbReference>
<evidence type="ECO:0000256" key="4">
    <source>
        <dbReference type="SAM" id="Phobius"/>
    </source>
</evidence>
<dbReference type="PANTHER" id="PTHR48081">
    <property type="entry name" value="AB HYDROLASE SUPERFAMILY PROTEIN C4A8.06C"/>
    <property type="match status" value="1"/>
</dbReference>
<keyword evidence="4" id="KW-0472">Membrane</keyword>
<keyword evidence="2" id="KW-0378">Hydrolase</keyword>
<organism evidence="6 7">
    <name type="scientific">Emergomyces africanus</name>
    <dbReference type="NCBI Taxonomy" id="1955775"/>
    <lineage>
        <taxon>Eukaryota</taxon>
        <taxon>Fungi</taxon>
        <taxon>Dikarya</taxon>
        <taxon>Ascomycota</taxon>
        <taxon>Pezizomycotina</taxon>
        <taxon>Eurotiomycetes</taxon>
        <taxon>Eurotiomycetidae</taxon>
        <taxon>Onygenales</taxon>
        <taxon>Ajellomycetaceae</taxon>
        <taxon>Emergomyces</taxon>
    </lineage>
</organism>
<dbReference type="GO" id="GO:0016787">
    <property type="term" value="F:hydrolase activity"/>
    <property type="evidence" value="ECO:0007669"/>
    <property type="project" value="UniProtKB-KW"/>
</dbReference>
<feature type="transmembrane region" description="Helical" evidence="4">
    <location>
        <begin position="15"/>
        <end position="33"/>
    </location>
</feature>
<evidence type="ECO:0000256" key="1">
    <source>
        <dbReference type="ARBA" id="ARBA00010515"/>
    </source>
</evidence>
<keyword evidence="4" id="KW-1133">Transmembrane helix</keyword>
<dbReference type="Gene3D" id="3.40.50.1820">
    <property type="entry name" value="alpha/beta hydrolase"/>
    <property type="match status" value="1"/>
</dbReference>
<name>A0A1B7NLM5_9EURO</name>
<dbReference type="InterPro" id="IPR013094">
    <property type="entry name" value="AB_hydrolase_3"/>
</dbReference>
<dbReference type="InterPro" id="IPR029058">
    <property type="entry name" value="AB_hydrolase_fold"/>
</dbReference>
<evidence type="ECO:0000259" key="5">
    <source>
        <dbReference type="Pfam" id="PF07859"/>
    </source>
</evidence>
<sequence>MAASNPPKRTCCQRIRYFLLFPIFVIRLVIGFFRQKNRFLQWRQRLALTYLQVERTTFPEDLQTTTPTGVAIKDYCKKHKLPYRAVTITDIDTVSKAGSGVDVPPPTLHFVTPVPPTEIGPIILYFHGGAYVSPLRGNAHMPFVLRCAMACNAKEIVFLEYSLAPERQYPTQLVQAVLALWYLLTKLSLRAEDIIMAGDSAGGNLAGALLAHIVKPSPYAEPLDLRGGCFRALLFVSPWALLTVDQESFDKNAEMDYIDRPQVLAFLKSWMPKLRDVWADLCEGDGAVEVWDQVFPKQAGSLGLAKKAMVTAGTAEVLLDCCRIFAEVYMKAETVAAGRKTDFGVFARKDFVFAKCEGEVHVEPALDAAVCYWEGITMQAILKWLESV</sequence>
<feature type="active site" evidence="3">
    <location>
        <position position="200"/>
    </location>
</feature>
<dbReference type="InterPro" id="IPR033140">
    <property type="entry name" value="Lipase_GDXG_put_SER_AS"/>
</dbReference>
<evidence type="ECO:0000256" key="3">
    <source>
        <dbReference type="PROSITE-ProRule" id="PRU10038"/>
    </source>
</evidence>
<protein>
    <recommendedName>
        <fullName evidence="5">Alpha/beta hydrolase fold-3 domain-containing protein</fullName>
    </recommendedName>
</protein>
<dbReference type="EMBL" id="LGUA01002183">
    <property type="protein sequence ID" value="OAX77678.1"/>
    <property type="molecule type" value="Genomic_DNA"/>
</dbReference>
<dbReference type="Pfam" id="PF07859">
    <property type="entry name" value="Abhydrolase_3"/>
    <property type="match status" value="1"/>
</dbReference>
<dbReference type="STRING" id="1658172.A0A1B7NLM5"/>
<dbReference type="PANTHER" id="PTHR48081:SF18">
    <property type="entry name" value="ALPHA_BETA HYDROLASE FOLD-3 DOMAIN-CONTAINING PROTEIN"/>
    <property type="match status" value="1"/>
</dbReference>
<keyword evidence="4" id="KW-0812">Transmembrane</keyword>
<dbReference type="InterPro" id="IPR050300">
    <property type="entry name" value="GDXG_lipolytic_enzyme"/>
</dbReference>
<reference evidence="6 7" key="1">
    <citation type="submission" date="2015-07" db="EMBL/GenBank/DDBJ databases">
        <title>Emmonsia species relationships and genome sequence.</title>
        <authorList>
            <person name="Cuomo C.A."/>
            <person name="Schwartz I.S."/>
            <person name="Kenyon C."/>
            <person name="de Hoog G.S."/>
            <person name="Govender N.P."/>
            <person name="Botha A."/>
            <person name="Moreno L."/>
            <person name="de Vries M."/>
            <person name="Munoz J.F."/>
            <person name="Stielow J.B."/>
        </authorList>
    </citation>
    <scope>NUCLEOTIDE SEQUENCE [LARGE SCALE GENOMIC DNA]</scope>
    <source>
        <strain evidence="6 7">CBS 136260</strain>
    </source>
</reference>